<proteinExistence type="predicted"/>
<accession>A0A249XUL5</accession>
<evidence type="ECO:0000313" key="1">
    <source>
        <dbReference type="EMBL" id="ASZ75671.1"/>
    </source>
</evidence>
<sequence>MKKDVGTFWKFENDSWYFFIIGSFEDEVSVCAIDTSNNQISFMMMKHEQTAYFVPSDNFEMNNYLIEVMGKHE</sequence>
<dbReference type="EMBL" id="MF678790">
    <property type="protein sequence ID" value="ASZ75671.1"/>
    <property type="molecule type" value="Genomic_DNA"/>
</dbReference>
<reference evidence="1 2" key="1">
    <citation type="submission" date="2017-08" db="EMBL/GenBank/DDBJ databases">
        <title>Sequence of Bacteriophage phiSHEF5, isolated from wastewater with target organism Enterococcus faecalis EF2.</title>
        <authorList>
            <person name="Stafford G.P."/>
            <person name="Al-Zubidi M.I."/>
        </authorList>
    </citation>
    <scope>NUCLEOTIDE SEQUENCE [LARGE SCALE GENOMIC DNA]</scope>
</reference>
<gene>
    <name evidence="1" type="ORF">phiSHEF5_15</name>
</gene>
<name>A0A249XUL5_9CAUD</name>
<organism evidence="1 2">
    <name type="scientific">Enterococcus phage phiSHEF5</name>
    <dbReference type="NCBI Taxonomy" id="2030924"/>
    <lineage>
        <taxon>Viruses</taxon>
        <taxon>Duplodnaviria</taxon>
        <taxon>Heunggongvirae</taxon>
        <taxon>Uroviricota</taxon>
        <taxon>Caudoviricetes</taxon>
        <taxon>Efquatrovirus</taxon>
        <taxon>Efquatrovirus SHEF5</taxon>
    </lineage>
</organism>
<keyword evidence="2" id="KW-1185">Reference proteome</keyword>
<evidence type="ECO:0000313" key="2">
    <source>
        <dbReference type="Proteomes" id="UP000225202"/>
    </source>
</evidence>
<dbReference type="OrthoDB" id="28223at10239"/>
<dbReference type="Proteomes" id="UP000225202">
    <property type="component" value="Segment"/>
</dbReference>
<protein>
    <submittedName>
        <fullName evidence="1">Uncharacterized protein</fullName>
    </submittedName>
</protein>